<gene>
    <name evidence="2" type="ORF">SAMN05421753_109147</name>
</gene>
<name>A0A1I3IJ79_9PLAN</name>
<reference evidence="3" key="1">
    <citation type="submission" date="2016-10" db="EMBL/GenBank/DDBJ databases">
        <authorList>
            <person name="Varghese N."/>
            <person name="Submissions S."/>
        </authorList>
    </citation>
    <scope>NUCLEOTIDE SEQUENCE [LARGE SCALE GENOMIC DNA]</scope>
    <source>
        <strain evidence="3">DSM 26348</strain>
    </source>
</reference>
<dbReference type="SUPFAM" id="SSF88723">
    <property type="entry name" value="PIN domain-like"/>
    <property type="match status" value="1"/>
</dbReference>
<dbReference type="Gene3D" id="3.40.50.1010">
    <property type="entry name" value="5'-nuclease"/>
    <property type="match status" value="1"/>
</dbReference>
<dbReference type="Pfam" id="PF01850">
    <property type="entry name" value="PIN"/>
    <property type="match status" value="1"/>
</dbReference>
<dbReference type="InterPro" id="IPR029060">
    <property type="entry name" value="PIN-like_dom_sf"/>
</dbReference>
<sequence length="128" mass="14682">MRLLLDTHAFLWFVTDDSQLSKRANEAIVDPQNEILVSPGSYWELAIKVSLGKYQLNISFEEFVARAVGENQFRILPIEPSHAAAVARMPFYHRDPFDRLIIAQALVEQLTVVSRDEAFDAYSVSRLW</sequence>
<dbReference type="InterPro" id="IPR002716">
    <property type="entry name" value="PIN_dom"/>
</dbReference>
<dbReference type="InterPro" id="IPR041705">
    <property type="entry name" value="PIN_Sll0205"/>
</dbReference>
<dbReference type="OrthoDB" id="9798990at2"/>
<dbReference type="Proteomes" id="UP000199518">
    <property type="component" value="Unassembled WGS sequence"/>
</dbReference>
<accession>A0A1I3IJ79</accession>
<dbReference type="AlphaFoldDB" id="A0A1I3IJ79"/>
<dbReference type="EMBL" id="FOQD01000009">
    <property type="protein sequence ID" value="SFI47972.1"/>
    <property type="molecule type" value="Genomic_DNA"/>
</dbReference>
<dbReference type="CDD" id="cd09872">
    <property type="entry name" value="PIN_Sll0205-like"/>
    <property type="match status" value="1"/>
</dbReference>
<protein>
    <submittedName>
        <fullName evidence="2">PIN domain nuclease, a component of toxin-antitoxin system (PIN domain)</fullName>
    </submittedName>
</protein>
<feature type="domain" description="PIN" evidence="1">
    <location>
        <begin position="4"/>
        <end position="122"/>
    </location>
</feature>
<evidence type="ECO:0000259" key="1">
    <source>
        <dbReference type="Pfam" id="PF01850"/>
    </source>
</evidence>
<dbReference type="PANTHER" id="PTHR36173">
    <property type="entry name" value="RIBONUCLEASE VAPC16-RELATED"/>
    <property type="match status" value="1"/>
</dbReference>
<dbReference type="PANTHER" id="PTHR36173:SF2">
    <property type="entry name" value="RIBONUCLEASE VAPC16"/>
    <property type="match status" value="1"/>
</dbReference>
<evidence type="ECO:0000313" key="2">
    <source>
        <dbReference type="EMBL" id="SFI47972.1"/>
    </source>
</evidence>
<keyword evidence="3" id="KW-1185">Reference proteome</keyword>
<evidence type="ECO:0000313" key="3">
    <source>
        <dbReference type="Proteomes" id="UP000199518"/>
    </source>
</evidence>
<proteinExistence type="predicted"/>
<dbReference type="InterPro" id="IPR052919">
    <property type="entry name" value="TA_system_RNase"/>
</dbReference>
<dbReference type="STRING" id="1576369.SAMN05421753_109147"/>
<dbReference type="RefSeq" id="WP_092050872.1">
    <property type="nucleotide sequence ID" value="NZ_FOQD01000009.1"/>
</dbReference>
<organism evidence="2 3">
    <name type="scientific">Planctomicrobium piriforme</name>
    <dbReference type="NCBI Taxonomy" id="1576369"/>
    <lineage>
        <taxon>Bacteria</taxon>
        <taxon>Pseudomonadati</taxon>
        <taxon>Planctomycetota</taxon>
        <taxon>Planctomycetia</taxon>
        <taxon>Planctomycetales</taxon>
        <taxon>Planctomycetaceae</taxon>
        <taxon>Planctomicrobium</taxon>
    </lineage>
</organism>